<dbReference type="Proteomes" id="UP000828941">
    <property type="component" value="Chromosome 1"/>
</dbReference>
<evidence type="ECO:0000313" key="1">
    <source>
        <dbReference type="EMBL" id="KAI4357584.1"/>
    </source>
</evidence>
<gene>
    <name evidence="1" type="ORF">L6164_001523</name>
</gene>
<evidence type="ECO:0000313" key="2">
    <source>
        <dbReference type="Proteomes" id="UP000828941"/>
    </source>
</evidence>
<dbReference type="EMBL" id="CM039426">
    <property type="protein sequence ID" value="KAI4357584.1"/>
    <property type="molecule type" value="Genomic_DNA"/>
</dbReference>
<reference evidence="1 2" key="1">
    <citation type="journal article" date="2022" name="DNA Res.">
        <title>Chromosomal-level genome assembly of the orchid tree Bauhinia variegata (Leguminosae; Cercidoideae) supports the allotetraploid origin hypothesis of Bauhinia.</title>
        <authorList>
            <person name="Zhong Y."/>
            <person name="Chen Y."/>
            <person name="Zheng D."/>
            <person name="Pang J."/>
            <person name="Liu Y."/>
            <person name="Luo S."/>
            <person name="Meng S."/>
            <person name="Qian L."/>
            <person name="Wei D."/>
            <person name="Dai S."/>
            <person name="Zhou R."/>
        </authorList>
    </citation>
    <scope>NUCLEOTIDE SEQUENCE [LARGE SCALE GENOMIC DNA]</scope>
    <source>
        <strain evidence="1">BV-YZ2020</strain>
    </source>
</reference>
<protein>
    <submittedName>
        <fullName evidence="1">Uncharacterized protein</fullName>
    </submittedName>
</protein>
<sequence length="692" mass="77921">MGSSATLFLLCLPLICFAVINNAYEVSHDGRAITIDGQRKILISGSIHYPRSTAEMWPSLISKRRFIKTVQSEGLYALLRIGPYVCAEWNFGGLPVWLLNMLNMQFRTKNDAFMNEMKNFTTLIVDMMKHEKLFAPQGGPIIAAQIENEYGGAYGEDGKEYIKWCAQLADSYHIGVPWLMCQQPDAPPPMLNTCNGYYCDQFIPNSNNTPQIWTENWTGWFKYWGMPNPHRTAEDLAFAVARFFQFGGTFMNYYMYHGGTNFGRTAGGPYITTSYDYDAPLDEYVPAWSVSILPDCYTEVYNTAKVNAQTSIMVKKENETDDAKESSALKWQWRYEPHEEMINFTAHGSNLTANKLLDQKIVTNDISDYLWYITSVDINKTDLIWDKEIKLRVNTTGHGLHAFVNGLYLVIQLQPGKNNIALLSSTVGLQNGGEYYEDVEVGIHGPVELVADAGNNETITKDLSTNKWIYKTGLQGERYEFYNPLKIQKEEWIGDDLPSNKSFVWYKGQAWVNGKSLGRYWTSYLADQNGCSSTCDYRGAYSASKCMTNCGEPTQRWYHVPRSFLHDDGDNTLILMEELGGSPYNVMFQTVTVGKACAHSYEGQELELACQGERVISEIKFVSFGQPEGECGSFEKGHCESPYAISVIKKKCLGKGSCSVGISEKELGSTGCMVGQNRLAVEAICDTKVNER</sequence>
<keyword evidence="2" id="KW-1185">Reference proteome</keyword>
<organism evidence="1 2">
    <name type="scientific">Bauhinia variegata</name>
    <name type="common">Purple orchid tree</name>
    <name type="synonym">Phanera variegata</name>
    <dbReference type="NCBI Taxonomy" id="167791"/>
    <lineage>
        <taxon>Eukaryota</taxon>
        <taxon>Viridiplantae</taxon>
        <taxon>Streptophyta</taxon>
        <taxon>Embryophyta</taxon>
        <taxon>Tracheophyta</taxon>
        <taxon>Spermatophyta</taxon>
        <taxon>Magnoliopsida</taxon>
        <taxon>eudicotyledons</taxon>
        <taxon>Gunneridae</taxon>
        <taxon>Pentapetalae</taxon>
        <taxon>rosids</taxon>
        <taxon>fabids</taxon>
        <taxon>Fabales</taxon>
        <taxon>Fabaceae</taxon>
        <taxon>Cercidoideae</taxon>
        <taxon>Cercideae</taxon>
        <taxon>Bauhiniinae</taxon>
        <taxon>Bauhinia</taxon>
    </lineage>
</organism>
<accession>A0ACB9Q933</accession>
<comment type="caution">
    <text evidence="1">The sequence shown here is derived from an EMBL/GenBank/DDBJ whole genome shotgun (WGS) entry which is preliminary data.</text>
</comment>
<name>A0ACB9Q933_BAUVA</name>
<proteinExistence type="predicted"/>